<sequence>MAFDIYKVVAEEKIDEVAAKFKISVEELKRLNPDVRYFSSFFGAEYIACLQEVRVPYTEKIIKKEDKEKDVQVVNDLKFDQQARYRCEQTVVTKVNGIIQNHADTKREFIVKKQQTQQGLFVYVNMVDNIIEAYQQPLEAAIKLVSEIDKIKCDVTVAVDGKTGKILRIVNHGQIIQKWGDLKQDLRARYDFLRADDSRHQFDEFIHLSEIQILKEENLINDLRSKLFFDVFFDDYLVSKDIFEPYTRKYYSQLFDGYETLLDFKQDILSESPSTVEIRKVSQIDKQKLNNDFLERKYNEKFRPMIKYKFSEFNFSVRERVTIDTEENWINQSEITIIEEVKNNIQVLITYKLTKIE</sequence>
<protein>
    <recommendedName>
        <fullName evidence="3">LysM domain-containing protein</fullName>
    </recommendedName>
</protein>
<keyword evidence="2" id="KW-1185">Reference proteome</keyword>
<dbReference type="InterPro" id="IPR018392">
    <property type="entry name" value="LysM"/>
</dbReference>
<evidence type="ECO:0000313" key="2">
    <source>
        <dbReference type="Proteomes" id="UP001597138"/>
    </source>
</evidence>
<dbReference type="EMBL" id="JBHUDZ010000012">
    <property type="protein sequence ID" value="MFD1603399.1"/>
    <property type="molecule type" value="Genomic_DNA"/>
</dbReference>
<organism evidence="1 2">
    <name type="scientific">Flavobacterium artemisiae</name>
    <dbReference type="NCBI Taxonomy" id="2126556"/>
    <lineage>
        <taxon>Bacteria</taxon>
        <taxon>Pseudomonadati</taxon>
        <taxon>Bacteroidota</taxon>
        <taxon>Flavobacteriia</taxon>
        <taxon>Flavobacteriales</taxon>
        <taxon>Flavobacteriaceae</taxon>
        <taxon>Flavobacterium</taxon>
    </lineage>
</organism>
<reference evidence="2" key="1">
    <citation type="journal article" date="2019" name="Int. J. Syst. Evol. Microbiol.">
        <title>The Global Catalogue of Microorganisms (GCM) 10K type strain sequencing project: providing services to taxonomists for standard genome sequencing and annotation.</title>
        <authorList>
            <consortium name="The Broad Institute Genomics Platform"/>
            <consortium name="The Broad Institute Genome Sequencing Center for Infectious Disease"/>
            <person name="Wu L."/>
            <person name="Ma J."/>
        </authorList>
    </citation>
    <scope>NUCLEOTIDE SEQUENCE [LARGE SCALE GENOMIC DNA]</scope>
    <source>
        <strain evidence="2">CCUG 70865</strain>
    </source>
</reference>
<dbReference type="Proteomes" id="UP001597138">
    <property type="component" value="Unassembled WGS sequence"/>
</dbReference>
<accession>A0ABW4HD13</accession>
<gene>
    <name evidence="1" type="ORF">ACFSC2_11690</name>
</gene>
<evidence type="ECO:0000313" key="1">
    <source>
        <dbReference type="EMBL" id="MFD1603399.1"/>
    </source>
</evidence>
<dbReference type="RefSeq" id="WP_379815263.1">
    <property type="nucleotide sequence ID" value="NZ_JBHUDZ010000012.1"/>
</dbReference>
<dbReference type="CDD" id="cd00118">
    <property type="entry name" value="LysM"/>
    <property type="match status" value="1"/>
</dbReference>
<name>A0ABW4HD13_9FLAO</name>
<comment type="caution">
    <text evidence="1">The sequence shown here is derived from an EMBL/GenBank/DDBJ whole genome shotgun (WGS) entry which is preliminary data.</text>
</comment>
<proteinExistence type="predicted"/>
<evidence type="ECO:0008006" key="3">
    <source>
        <dbReference type="Google" id="ProtNLM"/>
    </source>
</evidence>